<evidence type="ECO:0000313" key="1">
    <source>
        <dbReference type="EMBL" id="KAJ8704893.1"/>
    </source>
</evidence>
<sequence>MKLLIFIQLLTIIYVSANGKKKTPEQKVPLPNSPKRDNPNFIRDRFRNIIMKPEMPPSWTSRHQQLYDSNWMDYCDPYHCDDYHKTVCGLNRRKMRFKWFQSTCHLILNNQCSYFRGLLKYDMIETKYCNAYVMFLRAGCPHQSDCDKYKISPLCAISTTTGHAVLFQNKCYLDAINCKNATLQDYEVVRMSLCESLLAVEPSREAAKSDEETFIYKIIRDY</sequence>
<dbReference type="Proteomes" id="UP001231649">
    <property type="component" value="Chromosome 30"/>
</dbReference>
<evidence type="ECO:0000313" key="2">
    <source>
        <dbReference type="Proteomes" id="UP001231649"/>
    </source>
</evidence>
<proteinExistence type="predicted"/>
<gene>
    <name evidence="1" type="ORF">PYW08_012213</name>
</gene>
<keyword evidence="2" id="KW-1185">Reference proteome</keyword>
<organism evidence="1 2">
    <name type="scientific">Mythimna loreyi</name>
    <dbReference type="NCBI Taxonomy" id="667449"/>
    <lineage>
        <taxon>Eukaryota</taxon>
        <taxon>Metazoa</taxon>
        <taxon>Ecdysozoa</taxon>
        <taxon>Arthropoda</taxon>
        <taxon>Hexapoda</taxon>
        <taxon>Insecta</taxon>
        <taxon>Pterygota</taxon>
        <taxon>Neoptera</taxon>
        <taxon>Endopterygota</taxon>
        <taxon>Lepidoptera</taxon>
        <taxon>Glossata</taxon>
        <taxon>Ditrysia</taxon>
        <taxon>Noctuoidea</taxon>
        <taxon>Noctuidae</taxon>
        <taxon>Noctuinae</taxon>
        <taxon>Hadenini</taxon>
        <taxon>Mythimna</taxon>
    </lineage>
</organism>
<dbReference type="EMBL" id="CM056806">
    <property type="protein sequence ID" value="KAJ8704893.1"/>
    <property type="molecule type" value="Genomic_DNA"/>
</dbReference>
<comment type="caution">
    <text evidence="1">The sequence shown here is derived from an EMBL/GenBank/DDBJ whole genome shotgun (WGS) entry which is preliminary data.</text>
</comment>
<name>A0ACC2PZP2_9NEOP</name>
<reference evidence="1" key="1">
    <citation type="submission" date="2023-03" db="EMBL/GenBank/DDBJ databases">
        <title>Chromosome-level genomes of two armyworms, Mythimna separata and Mythimna loreyi, provide insights into the biosynthesis and reception of sex pheromones.</title>
        <authorList>
            <person name="Zhao H."/>
        </authorList>
    </citation>
    <scope>NUCLEOTIDE SEQUENCE</scope>
    <source>
        <strain evidence="1">BeijingLab</strain>
    </source>
</reference>
<protein>
    <submittedName>
        <fullName evidence="1">Uncharacterized protein</fullName>
    </submittedName>
</protein>
<accession>A0ACC2PZP2</accession>